<dbReference type="Pfam" id="PF00903">
    <property type="entry name" value="Glyoxalase"/>
    <property type="match status" value="1"/>
</dbReference>
<dbReference type="PROSITE" id="PS51819">
    <property type="entry name" value="VOC"/>
    <property type="match status" value="1"/>
</dbReference>
<accession>A0ABY3XGZ1</accession>
<proteinExistence type="predicted"/>
<dbReference type="InterPro" id="IPR004360">
    <property type="entry name" value="Glyas_Fos-R_dOase_dom"/>
</dbReference>
<dbReference type="Gene3D" id="3.10.180.10">
    <property type="entry name" value="2,3-Dihydroxybiphenyl 1,2-Dioxygenase, domain 1"/>
    <property type="match status" value="1"/>
</dbReference>
<dbReference type="CDD" id="cd07247">
    <property type="entry name" value="SgaA_N_like"/>
    <property type="match status" value="1"/>
</dbReference>
<dbReference type="InterPro" id="IPR052164">
    <property type="entry name" value="Anthracycline_SecMetBiosynth"/>
</dbReference>
<dbReference type="RefSeq" id="WP_057945317.1">
    <property type="nucleotide sequence ID" value="NZ_CP011131.1"/>
</dbReference>
<sequence length="116" mass="12650">MTASDRNLRLDYLEFAVADIAATKAFYGAAFGWAFTDYGPDYCEFNDGGMKGGFHRQSAPRPGGALVVIYADDLADAQRRVEAAGGAITAQLEFPGGRRFHFTDPSGYELAVWTDR</sequence>
<dbReference type="InterPro" id="IPR029068">
    <property type="entry name" value="Glyas_Bleomycin-R_OHBP_Dase"/>
</dbReference>
<dbReference type="SUPFAM" id="SSF54593">
    <property type="entry name" value="Glyoxalase/Bleomycin resistance protein/Dihydroxybiphenyl dioxygenase"/>
    <property type="match status" value="1"/>
</dbReference>
<organism evidence="2 3">
    <name type="scientific">Lysobacter gummosus</name>
    <dbReference type="NCBI Taxonomy" id="262324"/>
    <lineage>
        <taxon>Bacteria</taxon>
        <taxon>Pseudomonadati</taxon>
        <taxon>Pseudomonadota</taxon>
        <taxon>Gammaproteobacteria</taxon>
        <taxon>Lysobacterales</taxon>
        <taxon>Lysobacteraceae</taxon>
        <taxon>Lysobacter</taxon>
    </lineage>
</organism>
<dbReference type="PANTHER" id="PTHR33993">
    <property type="entry name" value="GLYOXALASE-RELATED"/>
    <property type="match status" value="1"/>
</dbReference>
<evidence type="ECO:0000259" key="1">
    <source>
        <dbReference type="PROSITE" id="PS51819"/>
    </source>
</evidence>
<evidence type="ECO:0000313" key="3">
    <source>
        <dbReference type="Proteomes" id="UP000829194"/>
    </source>
</evidence>
<dbReference type="Proteomes" id="UP000829194">
    <property type="component" value="Chromosome"/>
</dbReference>
<dbReference type="InterPro" id="IPR037523">
    <property type="entry name" value="VOC_core"/>
</dbReference>
<protein>
    <submittedName>
        <fullName evidence="2">VOC family protein</fullName>
    </submittedName>
</protein>
<gene>
    <name evidence="2" type="ORF">MOV92_06585</name>
</gene>
<evidence type="ECO:0000313" key="2">
    <source>
        <dbReference type="EMBL" id="UNP30913.1"/>
    </source>
</evidence>
<feature type="domain" description="VOC" evidence="1">
    <location>
        <begin position="9"/>
        <end position="115"/>
    </location>
</feature>
<dbReference type="PANTHER" id="PTHR33993:SF1">
    <property type="entry name" value="GLYOXALASE FAMILY PROTEIN"/>
    <property type="match status" value="1"/>
</dbReference>
<dbReference type="EMBL" id="CP093547">
    <property type="protein sequence ID" value="UNP30913.1"/>
    <property type="molecule type" value="Genomic_DNA"/>
</dbReference>
<reference evidence="2 3" key="1">
    <citation type="submission" date="2022-03" db="EMBL/GenBank/DDBJ databases">
        <title>Complete genome sequence of Lysobacter capsici VKM B-2533 and Lysobacter gummosus 10.1.1, promising sources of lytic agents.</title>
        <authorList>
            <person name="Tarlachkov S.V."/>
            <person name="Kudryakova I.V."/>
            <person name="Afoshin A.S."/>
            <person name="Leontyevskaya E.A."/>
            <person name="Leontyevskaya N.V."/>
        </authorList>
    </citation>
    <scope>NUCLEOTIDE SEQUENCE [LARGE SCALE GENOMIC DNA]</scope>
    <source>
        <strain evidence="2 3">10.1.1</strain>
    </source>
</reference>
<name>A0ABY3XGZ1_9GAMM</name>
<keyword evidence="3" id="KW-1185">Reference proteome</keyword>